<evidence type="ECO:0000256" key="4">
    <source>
        <dbReference type="ARBA" id="ARBA00022692"/>
    </source>
</evidence>
<dbReference type="InterPro" id="IPR002668">
    <property type="entry name" value="CNT_N_dom"/>
</dbReference>
<feature type="transmembrane region" description="Helical" evidence="8">
    <location>
        <begin position="324"/>
        <end position="346"/>
    </location>
</feature>
<sequence length="777" mass="85357">MSIQLKSVKVVGQDGALHGRHDVQLPEMNETRLAIPYNDGNTLDTRDSITGYDIKLDVGCLNEGFRDEDLSMTSKFDENFSLQKTDHSGSLLPEDEPRSRANSRSSENSSVGEKGCWDRNVDRIQASTSQFFNKYGKTISRTFKILMLLGYGGYFAWSLYYEFGTESSIRLLWMTMVAVALVVITMLRDNFGCWISEHILAPPVGFISRHFRIFKWLFIGCALAGIVIFLGVDVGQKNPYNLISLAGYVVFILLIFIFSNDPAKVKWRPVFWGLGLQFIFALLVLRTSWGYEAFKWLGDRVQEFLEYSDAGAEFVFGENFEEHFFAFKVLPIVIFFSSTISVLYYLGTMQAIISKIAWVMQRVMGTTAAESVNAAGNIFIGQTEAPLLIRPMINDMTSSELHAVMVGGYATIAGSVMATYISIGVSANHLITASVMAAPCALAMSKLFYPETQQSKTTAENVAQMEKSSSEDGWGDGDGIGKVGGSGGSGIFQGGGGDDGGVAVVVMVLVRVVVVMVVVVVRPLPVFPFPVPCISPAFPTSSPRHDNTDYNVPAITVSLSFLLTFSEQRNVIEAASAGASAAISLVANIAVNLMAFISLLEFLNTVLTWMGHRAGLWPPEYPELTFELMCSYLFWPFAFLMGVAKEDCRQVAELIGVKTFINEFVAYTDLSVIIKNSNIFENYNGTYEYIQDDIYLKDLNVTLIGGVMKKYLFQDRSITITTYALCGFANLSSLGTVMGALGAMVPDRKAEISRLALRALVAGTVVSFLNACMAGET</sequence>
<evidence type="ECO:0000256" key="5">
    <source>
        <dbReference type="ARBA" id="ARBA00022989"/>
    </source>
</evidence>
<evidence type="ECO:0000259" key="10">
    <source>
        <dbReference type="Pfam" id="PF07662"/>
    </source>
</evidence>
<evidence type="ECO:0008006" key="14">
    <source>
        <dbReference type="Google" id="ProtNLM"/>
    </source>
</evidence>
<dbReference type="GO" id="GO:0005886">
    <property type="term" value="C:plasma membrane"/>
    <property type="evidence" value="ECO:0007669"/>
    <property type="project" value="UniProtKB-SubCell"/>
</dbReference>
<dbReference type="InterPro" id="IPR011642">
    <property type="entry name" value="Gate_dom"/>
</dbReference>
<evidence type="ECO:0000259" key="9">
    <source>
        <dbReference type="Pfam" id="PF01773"/>
    </source>
</evidence>
<feature type="transmembrane region" description="Helical" evidence="8">
    <location>
        <begin position="401"/>
        <end position="423"/>
    </location>
</feature>
<comment type="caution">
    <text evidence="12">The sequence shown here is derived from an EMBL/GenBank/DDBJ whole genome shotgun (WGS) entry which is preliminary data.</text>
</comment>
<keyword evidence="6 8" id="KW-0472">Membrane</keyword>
<keyword evidence="4 8" id="KW-0812">Transmembrane</keyword>
<feature type="transmembrane region" description="Helical" evidence="8">
    <location>
        <begin position="718"/>
        <end position="743"/>
    </location>
</feature>
<comment type="similarity">
    <text evidence="2">Belongs to the concentrative nucleoside transporter (CNT) (TC 2.A.41) family.</text>
</comment>
<evidence type="ECO:0000256" key="1">
    <source>
        <dbReference type="ARBA" id="ARBA00004651"/>
    </source>
</evidence>
<feature type="transmembrane region" description="Helical" evidence="8">
    <location>
        <begin position="755"/>
        <end position="774"/>
    </location>
</feature>
<name>A0AAD9JG83_9ANNE</name>
<evidence type="ECO:0000256" key="8">
    <source>
        <dbReference type="SAM" id="Phobius"/>
    </source>
</evidence>
<keyword evidence="3" id="KW-1003">Cell membrane</keyword>
<feature type="region of interest" description="Disordered" evidence="7">
    <location>
        <begin position="85"/>
        <end position="114"/>
    </location>
</feature>
<proteinExistence type="inferred from homology"/>
<comment type="subcellular location">
    <subcellularLocation>
        <location evidence="1">Cell membrane</location>
        <topology evidence="1">Multi-pass membrane protein</topology>
    </subcellularLocation>
</comment>
<dbReference type="Pfam" id="PF01773">
    <property type="entry name" value="Nucleos_tra2_N"/>
    <property type="match status" value="1"/>
</dbReference>
<feature type="domain" description="Nucleoside transporter/FeoB GTPase Gate" evidence="11">
    <location>
        <begin position="326"/>
        <end position="424"/>
    </location>
</feature>
<evidence type="ECO:0000256" key="7">
    <source>
        <dbReference type="SAM" id="MobiDB-lite"/>
    </source>
</evidence>
<evidence type="ECO:0000259" key="11">
    <source>
        <dbReference type="Pfam" id="PF07670"/>
    </source>
</evidence>
<feature type="transmembrane region" description="Helical" evidence="8">
    <location>
        <begin position="213"/>
        <end position="232"/>
    </location>
</feature>
<organism evidence="12 13">
    <name type="scientific">Paralvinella palmiformis</name>
    <dbReference type="NCBI Taxonomy" id="53620"/>
    <lineage>
        <taxon>Eukaryota</taxon>
        <taxon>Metazoa</taxon>
        <taxon>Spiralia</taxon>
        <taxon>Lophotrochozoa</taxon>
        <taxon>Annelida</taxon>
        <taxon>Polychaeta</taxon>
        <taxon>Sedentaria</taxon>
        <taxon>Canalipalpata</taxon>
        <taxon>Terebellida</taxon>
        <taxon>Terebelliformia</taxon>
        <taxon>Alvinellidae</taxon>
        <taxon>Paralvinella</taxon>
    </lineage>
</organism>
<protein>
    <recommendedName>
        <fullName evidence="14">Sodium/nucleoside cotransporter</fullName>
    </recommendedName>
</protein>
<dbReference type="AlphaFoldDB" id="A0AAD9JG83"/>
<gene>
    <name evidence="12" type="ORF">LSH36_338g07031</name>
</gene>
<dbReference type="InterPro" id="IPR008276">
    <property type="entry name" value="C_nuclsd_transpt"/>
</dbReference>
<feature type="domain" description="Concentrative nucleoside transporter N-terminal" evidence="9">
    <location>
        <begin position="246"/>
        <end position="318"/>
    </location>
</feature>
<dbReference type="EMBL" id="JAODUP010000338">
    <property type="protein sequence ID" value="KAK2152177.1"/>
    <property type="molecule type" value="Genomic_DNA"/>
</dbReference>
<feature type="compositionally biased region" description="Low complexity" evidence="7">
    <location>
        <begin position="100"/>
        <end position="110"/>
    </location>
</feature>
<dbReference type="PANTHER" id="PTHR10590">
    <property type="entry name" value="SODIUM/NUCLEOSIDE COTRANSPORTER"/>
    <property type="match status" value="1"/>
</dbReference>
<feature type="transmembrane region" description="Helical" evidence="8">
    <location>
        <begin position="578"/>
        <end position="604"/>
    </location>
</feature>
<evidence type="ECO:0000256" key="2">
    <source>
        <dbReference type="ARBA" id="ARBA00009033"/>
    </source>
</evidence>
<feature type="transmembrane region" description="Helical" evidence="8">
    <location>
        <begin position="167"/>
        <end position="187"/>
    </location>
</feature>
<evidence type="ECO:0000256" key="6">
    <source>
        <dbReference type="ARBA" id="ARBA00023136"/>
    </source>
</evidence>
<feature type="transmembrane region" description="Helical" evidence="8">
    <location>
        <begin position="429"/>
        <end position="449"/>
    </location>
</feature>
<feature type="domain" description="Concentrative nucleoside transporter C-terminal" evidence="10">
    <location>
        <begin position="429"/>
        <end position="468"/>
    </location>
</feature>
<evidence type="ECO:0000256" key="3">
    <source>
        <dbReference type="ARBA" id="ARBA00022475"/>
    </source>
</evidence>
<dbReference type="InterPro" id="IPR011657">
    <property type="entry name" value="CNT_C_dom"/>
</dbReference>
<dbReference type="Pfam" id="PF07670">
    <property type="entry name" value="Gate"/>
    <property type="match status" value="1"/>
</dbReference>
<feature type="transmembrane region" description="Helical" evidence="8">
    <location>
        <begin position="501"/>
        <end position="521"/>
    </location>
</feature>
<feature type="domain" description="Concentrative nucleoside transporter C-terminal" evidence="10">
    <location>
        <begin position="567"/>
        <end position="775"/>
    </location>
</feature>
<dbReference type="Pfam" id="PF07662">
    <property type="entry name" value="Nucleos_tra2_C"/>
    <property type="match status" value="2"/>
</dbReference>
<accession>A0AAD9JG83</accession>
<feature type="transmembrane region" description="Helical" evidence="8">
    <location>
        <begin position="238"/>
        <end position="258"/>
    </location>
</feature>
<feature type="transmembrane region" description="Helical" evidence="8">
    <location>
        <begin position="143"/>
        <end position="161"/>
    </location>
</feature>
<dbReference type="PANTHER" id="PTHR10590:SF4">
    <property type="entry name" value="SOLUTE CARRIER FAMILY 28 MEMBER 3"/>
    <property type="match status" value="1"/>
</dbReference>
<dbReference type="Proteomes" id="UP001208570">
    <property type="component" value="Unassembled WGS sequence"/>
</dbReference>
<dbReference type="GO" id="GO:0005415">
    <property type="term" value="F:nucleoside:sodium symporter activity"/>
    <property type="evidence" value="ECO:0007669"/>
    <property type="project" value="TreeGrafter"/>
</dbReference>
<feature type="transmembrane region" description="Helical" evidence="8">
    <location>
        <begin position="270"/>
        <end position="289"/>
    </location>
</feature>
<evidence type="ECO:0000313" key="12">
    <source>
        <dbReference type="EMBL" id="KAK2152177.1"/>
    </source>
</evidence>
<keyword evidence="5 8" id="KW-1133">Transmembrane helix</keyword>
<keyword evidence="13" id="KW-1185">Reference proteome</keyword>
<reference evidence="12" key="1">
    <citation type="journal article" date="2023" name="Mol. Biol. Evol.">
        <title>Third-Generation Sequencing Reveals the Adaptive Role of the Epigenome in Three Deep-Sea Polychaetes.</title>
        <authorList>
            <person name="Perez M."/>
            <person name="Aroh O."/>
            <person name="Sun Y."/>
            <person name="Lan Y."/>
            <person name="Juniper S.K."/>
            <person name="Young C.R."/>
            <person name="Angers B."/>
            <person name="Qian P.Y."/>
        </authorList>
    </citation>
    <scope>NUCLEOTIDE SEQUENCE</scope>
    <source>
        <strain evidence="12">P08H-3</strain>
    </source>
</reference>
<evidence type="ECO:0000313" key="13">
    <source>
        <dbReference type="Proteomes" id="UP001208570"/>
    </source>
</evidence>